<protein>
    <recommendedName>
        <fullName evidence="7">RecA family profile 1 domain-containing protein</fullName>
    </recommendedName>
</protein>
<evidence type="ECO:0000256" key="2">
    <source>
        <dbReference type="ARBA" id="ARBA00022741"/>
    </source>
</evidence>
<dbReference type="PANTHER" id="PTHR46487">
    <property type="entry name" value="DNA REPAIR PROTEIN XRCC3"/>
    <property type="match status" value="1"/>
</dbReference>
<dbReference type="FunCoup" id="B4N946">
    <property type="interactions" value="761"/>
</dbReference>
<dbReference type="GO" id="GO:0007294">
    <property type="term" value="P:germarium-derived oocyte fate determination"/>
    <property type="evidence" value="ECO:0007669"/>
    <property type="project" value="EnsemblMetazoa"/>
</dbReference>
<keyword evidence="8" id="KW-0378">Hydrolase</keyword>
<dbReference type="GO" id="GO:0008298">
    <property type="term" value="P:intracellular mRNA localization"/>
    <property type="evidence" value="ECO:0007669"/>
    <property type="project" value="EnsemblMetazoa"/>
</dbReference>
<dbReference type="InterPro" id="IPR003593">
    <property type="entry name" value="AAA+_ATPase"/>
</dbReference>
<dbReference type="InterPro" id="IPR016467">
    <property type="entry name" value="DNA_recomb/repair_RecA-like"/>
</dbReference>
<dbReference type="eggNOG" id="KOG1564">
    <property type="taxonomic scope" value="Eukaryota"/>
</dbReference>
<dbReference type="EMBL" id="CH964232">
    <property type="protein sequence ID" value="EDW81593.1"/>
    <property type="molecule type" value="Genomic_DNA"/>
</dbReference>
<reference evidence="8 9" key="1">
    <citation type="journal article" date="2007" name="Nature">
        <title>Evolution of genes and genomes on the Drosophila phylogeny.</title>
        <authorList>
            <consortium name="Drosophila 12 Genomes Consortium"/>
            <person name="Clark A.G."/>
            <person name="Eisen M.B."/>
            <person name="Smith D.R."/>
            <person name="Bergman C.M."/>
            <person name="Oliver B."/>
            <person name="Markow T.A."/>
            <person name="Kaufman T.C."/>
            <person name="Kellis M."/>
            <person name="Gelbart W."/>
            <person name="Iyer V.N."/>
            <person name="Pollard D.A."/>
            <person name="Sackton T.B."/>
            <person name="Larracuente A.M."/>
            <person name="Singh N.D."/>
            <person name="Abad J.P."/>
            <person name="Abt D.N."/>
            <person name="Adryan B."/>
            <person name="Aguade M."/>
            <person name="Akashi H."/>
            <person name="Anderson W.W."/>
            <person name="Aquadro C.F."/>
            <person name="Ardell D.H."/>
            <person name="Arguello R."/>
            <person name="Artieri C.G."/>
            <person name="Barbash D.A."/>
            <person name="Barker D."/>
            <person name="Barsanti P."/>
            <person name="Batterham P."/>
            <person name="Batzoglou S."/>
            <person name="Begun D."/>
            <person name="Bhutkar A."/>
            <person name="Blanco E."/>
            <person name="Bosak S.A."/>
            <person name="Bradley R.K."/>
            <person name="Brand A.D."/>
            <person name="Brent M.R."/>
            <person name="Brooks A.N."/>
            <person name="Brown R.H."/>
            <person name="Butlin R.K."/>
            <person name="Caggese C."/>
            <person name="Calvi B.R."/>
            <person name="Bernardo de Carvalho A."/>
            <person name="Caspi A."/>
            <person name="Castrezana S."/>
            <person name="Celniker S.E."/>
            <person name="Chang J.L."/>
            <person name="Chapple C."/>
            <person name="Chatterji S."/>
            <person name="Chinwalla A."/>
            <person name="Civetta A."/>
            <person name="Clifton S.W."/>
            <person name="Comeron J.M."/>
            <person name="Costello J.C."/>
            <person name="Coyne J.A."/>
            <person name="Daub J."/>
            <person name="David R.G."/>
            <person name="Delcher A.L."/>
            <person name="Delehaunty K."/>
            <person name="Do C.B."/>
            <person name="Ebling H."/>
            <person name="Edwards K."/>
            <person name="Eickbush T."/>
            <person name="Evans J.D."/>
            <person name="Filipski A."/>
            <person name="Findeiss S."/>
            <person name="Freyhult E."/>
            <person name="Fulton L."/>
            <person name="Fulton R."/>
            <person name="Garcia A.C."/>
            <person name="Gardiner A."/>
            <person name="Garfield D.A."/>
            <person name="Garvin B.E."/>
            <person name="Gibson G."/>
            <person name="Gilbert D."/>
            <person name="Gnerre S."/>
            <person name="Godfrey J."/>
            <person name="Good R."/>
            <person name="Gotea V."/>
            <person name="Gravely B."/>
            <person name="Greenberg A.J."/>
            <person name="Griffiths-Jones S."/>
            <person name="Gross S."/>
            <person name="Guigo R."/>
            <person name="Gustafson E.A."/>
            <person name="Haerty W."/>
            <person name="Hahn M.W."/>
            <person name="Halligan D.L."/>
            <person name="Halpern A.L."/>
            <person name="Halter G.M."/>
            <person name="Han M.V."/>
            <person name="Heger A."/>
            <person name="Hillier L."/>
            <person name="Hinrichs A.S."/>
            <person name="Holmes I."/>
            <person name="Hoskins R.A."/>
            <person name="Hubisz M.J."/>
            <person name="Hultmark D."/>
            <person name="Huntley M.A."/>
            <person name="Jaffe D.B."/>
            <person name="Jagadeeshan S."/>
            <person name="Jeck W.R."/>
            <person name="Johnson J."/>
            <person name="Jones C.D."/>
            <person name="Jordan W.C."/>
            <person name="Karpen G.H."/>
            <person name="Kataoka E."/>
            <person name="Keightley P.D."/>
            <person name="Kheradpour P."/>
            <person name="Kirkness E.F."/>
            <person name="Koerich L.B."/>
            <person name="Kristiansen K."/>
            <person name="Kudrna D."/>
            <person name="Kulathinal R.J."/>
            <person name="Kumar S."/>
            <person name="Kwok R."/>
            <person name="Lander E."/>
            <person name="Langley C.H."/>
            <person name="Lapoint R."/>
            <person name="Lazzaro B.P."/>
            <person name="Lee S.J."/>
            <person name="Levesque L."/>
            <person name="Li R."/>
            <person name="Lin C.F."/>
            <person name="Lin M.F."/>
            <person name="Lindblad-Toh K."/>
            <person name="Llopart A."/>
            <person name="Long M."/>
            <person name="Low L."/>
            <person name="Lozovsky E."/>
            <person name="Lu J."/>
            <person name="Luo M."/>
            <person name="Machado C.A."/>
            <person name="Makalowski W."/>
            <person name="Marzo M."/>
            <person name="Matsuda M."/>
            <person name="Matzkin L."/>
            <person name="McAllister B."/>
            <person name="McBride C.S."/>
            <person name="McKernan B."/>
            <person name="McKernan K."/>
            <person name="Mendez-Lago M."/>
            <person name="Minx P."/>
            <person name="Mollenhauer M.U."/>
            <person name="Montooth K."/>
            <person name="Mount S.M."/>
            <person name="Mu X."/>
            <person name="Myers E."/>
            <person name="Negre B."/>
            <person name="Newfeld S."/>
            <person name="Nielsen R."/>
            <person name="Noor M.A."/>
            <person name="O'Grady P."/>
            <person name="Pachter L."/>
            <person name="Papaceit M."/>
            <person name="Parisi M.J."/>
            <person name="Parisi M."/>
            <person name="Parts L."/>
            <person name="Pedersen J.S."/>
            <person name="Pesole G."/>
            <person name="Phillippy A.M."/>
            <person name="Ponting C.P."/>
            <person name="Pop M."/>
            <person name="Porcelli D."/>
            <person name="Powell J.R."/>
            <person name="Prohaska S."/>
            <person name="Pruitt K."/>
            <person name="Puig M."/>
            <person name="Quesneville H."/>
            <person name="Ram K.R."/>
            <person name="Rand D."/>
            <person name="Rasmussen M.D."/>
            <person name="Reed L.K."/>
            <person name="Reenan R."/>
            <person name="Reily A."/>
            <person name="Remington K.A."/>
            <person name="Rieger T.T."/>
            <person name="Ritchie M.G."/>
            <person name="Robin C."/>
            <person name="Rogers Y.H."/>
            <person name="Rohde C."/>
            <person name="Rozas J."/>
            <person name="Rubenfield M.J."/>
            <person name="Ruiz A."/>
            <person name="Russo S."/>
            <person name="Salzberg S.L."/>
            <person name="Sanchez-Gracia A."/>
            <person name="Saranga D.J."/>
            <person name="Sato H."/>
            <person name="Schaeffer S.W."/>
            <person name="Schatz M.C."/>
            <person name="Schlenke T."/>
            <person name="Schwartz R."/>
            <person name="Segarra C."/>
            <person name="Singh R.S."/>
            <person name="Sirot L."/>
            <person name="Sirota M."/>
            <person name="Sisneros N.B."/>
            <person name="Smith C.D."/>
            <person name="Smith T.F."/>
            <person name="Spieth J."/>
            <person name="Stage D.E."/>
            <person name="Stark A."/>
            <person name="Stephan W."/>
            <person name="Strausberg R.L."/>
            <person name="Strempel S."/>
            <person name="Sturgill D."/>
            <person name="Sutton G."/>
            <person name="Sutton G.G."/>
            <person name="Tao W."/>
            <person name="Teichmann S."/>
            <person name="Tobari Y.N."/>
            <person name="Tomimura Y."/>
            <person name="Tsolas J.M."/>
            <person name="Valente V.L."/>
            <person name="Venter E."/>
            <person name="Venter J.C."/>
            <person name="Vicario S."/>
            <person name="Vieira F.G."/>
            <person name="Vilella A.J."/>
            <person name="Villasante A."/>
            <person name="Walenz B."/>
            <person name="Wang J."/>
            <person name="Wasserman M."/>
            <person name="Watts T."/>
            <person name="Wilson D."/>
            <person name="Wilson R.K."/>
            <person name="Wing R.A."/>
            <person name="Wolfner M.F."/>
            <person name="Wong A."/>
            <person name="Wong G.K."/>
            <person name="Wu C.I."/>
            <person name="Wu G."/>
            <person name="Yamamoto D."/>
            <person name="Yang H.P."/>
            <person name="Yang S.P."/>
            <person name="Yorke J.A."/>
            <person name="Yoshida K."/>
            <person name="Zdobnov E."/>
            <person name="Zhang P."/>
            <person name="Zhang Y."/>
            <person name="Zimin A.V."/>
            <person name="Baldwin J."/>
            <person name="Abdouelleil A."/>
            <person name="Abdulkadir J."/>
            <person name="Abebe A."/>
            <person name="Abera B."/>
            <person name="Abreu J."/>
            <person name="Acer S.C."/>
            <person name="Aftuck L."/>
            <person name="Alexander A."/>
            <person name="An P."/>
            <person name="Anderson E."/>
            <person name="Anderson S."/>
            <person name="Arachi H."/>
            <person name="Azer M."/>
            <person name="Bachantsang P."/>
            <person name="Barry A."/>
            <person name="Bayul T."/>
            <person name="Berlin A."/>
            <person name="Bessette D."/>
            <person name="Bloom T."/>
            <person name="Blye J."/>
            <person name="Boguslavskiy L."/>
            <person name="Bonnet C."/>
            <person name="Boukhgalter B."/>
            <person name="Bourzgui I."/>
            <person name="Brown A."/>
            <person name="Cahill P."/>
            <person name="Channer S."/>
            <person name="Cheshatsang Y."/>
            <person name="Chuda L."/>
            <person name="Citroen M."/>
            <person name="Collymore A."/>
            <person name="Cooke P."/>
            <person name="Costello M."/>
            <person name="D'Aco K."/>
            <person name="Daza R."/>
            <person name="De Haan G."/>
            <person name="DeGray S."/>
            <person name="DeMaso C."/>
            <person name="Dhargay N."/>
            <person name="Dooley K."/>
            <person name="Dooley E."/>
            <person name="Doricent M."/>
            <person name="Dorje P."/>
            <person name="Dorjee K."/>
            <person name="Dupes A."/>
            <person name="Elong R."/>
            <person name="Falk J."/>
            <person name="Farina A."/>
            <person name="Faro S."/>
            <person name="Ferguson D."/>
            <person name="Fisher S."/>
            <person name="Foley C.D."/>
            <person name="Franke A."/>
            <person name="Friedrich D."/>
            <person name="Gadbois L."/>
            <person name="Gearin G."/>
            <person name="Gearin C.R."/>
            <person name="Giannoukos G."/>
            <person name="Goode T."/>
            <person name="Graham J."/>
            <person name="Grandbois E."/>
            <person name="Grewal S."/>
            <person name="Gyaltsen K."/>
            <person name="Hafez N."/>
            <person name="Hagos B."/>
            <person name="Hall J."/>
            <person name="Henson C."/>
            <person name="Hollinger A."/>
            <person name="Honan T."/>
            <person name="Huard M.D."/>
            <person name="Hughes L."/>
            <person name="Hurhula B."/>
            <person name="Husby M.E."/>
            <person name="Kamat A."/>
            <person name="Kanga B."/>
            <person name="Kashin S."/>
            <person name="Khazanovich D."/>
            <person name="Kisner P."/>
            <person name="Lance K."/>
            <person name="Lara M."/>
            <person name="Lee W."/>
            <person name="Lennon N."/>
            <person name="Letendre F."/>
            <person name="LeVine R."/>
            <person name="Lipovsky A."/>
            <person name="Liu X."/>
            <person name="Liu J."/>
            <person name="Liu S."/>
            <person name="Lokyitsang T."/>
            <person name="Lokyitsang Y."/>
            <person name="Lubonja R."/>
            <person name="Lui A."/>
            <person name="MacDonald P."/>
            <person name="Magnisalis V."/>
            <person name="Maru K."/>
            <person name="Matthews C."/>
            <person name="McCusker W."/>
            <person name="McDonough S."/>
            <person name="Mehta T."/>
            <person name="Meldrim J."/>
            <person name="Meneus L."/>
            <person name="Mihai O."/>
            <person name="Mihalev A."/>
            <person name="Mihova T."/>
            <person name="Mittelman R."/>
            <person name="Mlenga V."/>
            <person name="Montmayeur A."/>
            <person name="Mulrain L."/>
            <person name="Navidi A."/>
            <person name="Naylor J."/>
            <person name="Negash T."/>
            <person name="Nguyen T."/>
            <person name="Nguyen N."/>
            <person name="Nicol R."/>
            <person name="Norbu C."/>
            <person name="Norbu N."/>
            <person name="Novod N."/>
            <person name="O'Neill B."/>
            <person name="Osman S."/>
            <person name="Markiewicz E."/>
            <person name="Oyono O.L."/>
            <person name="Patti C."/>
            <person name="Phunkhang P."/>
            <person name="Pierre F."/>
            <person name="Priest M."/>
            <person name="Raghuraman S."/>
            <person name="Rege F."/>
            <person name="Reyes R."/>
            <person name="Rise C."/>
            <person name="Rogov P."/>
            <person name="Ross K."/>
            <person name="Ryan E."/>
            <person name="Settipalli S."/>
            <person name="Shea T."/>
            <person name="Sherpa N."/>
            <person name="Shi L."/>
            <person name="Shih D."/>
            <person name="Sparrow T."/>
            <person name="Spaulding J."/>
            <person name="Stalker J."/>
            <person name="Stange-Thomann N."/>
            <person name="Stavropoulos S."/>
            <person name="Stone C."/>
            <person name="Strader C."/>
            <person name="Tesfaye S."/>
            <person name="Thomson T."/>
            <person name="Thoulutsang Y."/>
            <person name="Thoulutsang D."/>
            <person name="Topham K."/>
            <person name="Topping I."/>
            <person name="Tsamla T."/>
            <person name="Vassiliev H."/>
            <person name="Vo A."/>
            <person name="Wangchuk T."/>
            <person name="Wangdi T."/>
            <person name="Weiand M."/>
            <person name="Wilkinson J."/>
            <person name="Wilson A."/>
            <person name="Yadav S."/>
            <person name="Young G."/>
            <person name="Yu Q."/>
            <person name="Zembek L."/>
            <person name="Zhong D."/>
            <person name="Zimmer A."/>
            <person name="Zwirko Z."/>
            <person name="Jaffe D.B."/>
            <person name="Alvarez P."/>
            <person name="Brockman W."/>
            <person name="Butler J."/>
            <person name="Chin C."/>
            <person name="Gnerre S."/>
            <person name="Grabherr M."/>
            <person name="Kleber M."/>
            <person name="Mauceli E."/>
            <person name="MacCallum I."/>
        </authorList>
    </citation>
    <scope>NUCLEOTIDE SEQUENCE [LARGE SCALE GENOMIC DNA]</scope>
    <source>
        <strain evidence="9">Tucson 14030-0811.24</strain>
    </source>
</reference>
<comment type="subcellular location">
    <subcellularLocation>
        <location evidence="1">Nucleus</location>
    </subcellularLocation>
</comment>
<keyword evidence="2" id="KW-0547">Nucleotide-binding</keyword>
<evidence type="ECO:0000256" key="3">
    <source>
        <dbReference type="ARBA" id="ARBA00022763"/>
    </source>
</evidence>
<dbReference type="STRING" id="7260.B4N946"/>
<dbReference type="Pfam" id="PF08423">
    <property type="entry name" value="Rad51"/>
    <property type="match status" value="1"/>
</dbReference>
<keyword evidence="3" id="KW-0227">DNA damage</keyword>
<keyword evidence="5" id="KW-0234">DNA repair</keyword>
<dbReference type="HOGENOM" id="CLU_041732_1_0_1"/>
<dbReference type="GO" id="GO:0000400">
    <property type="term" value="F:four-way junction DNA binding"/>
    <property type="evidence" value="ECO:0007669"/>
    <property type="project" value="TreeGrafter"/>
</dbReference>
<dbReference type="SMART" id="SM00382">
    <property type="entry name" value="AAA"/>
    <property type="match status" value="1"/>
</dbReference>
<dbReference type="InParanoid" id="B4N946"/>
<dbReference type="GO" id="GO:0005657">
    <property type="term" value="C:replication fork"/>
    <property type="evidence" value="ECO:0007669"/>
    <property type="project" value="TreeGrafter"/>
</dbReference>
<name>B4N946_DROWI</name>
<dbReference type="GO" id="GO:0030717">
    <property type="term" value="P:oocyte karyosome formation"/>
    <property type="evidence" value="ECO:0007669"/>
    <property type="project" value="EnsemblMetazoa"/>
</dbReference>
<evidence type="ECO:0000256" key="5">
    <source>
        <dbReference type="ARBA" id="ARBA00023204"/>
    </source>
</evidence>
<evidence type="ECO:0000256" key="6">
    <source>
        <dbReference type="ARBA" id="ARBA00023242"/>
    </source>
</evidence>
<dbReference type="PANTHER" id="PTHR46487:SF1">
    <property type="entry name" value="DNA REPAIR PROTEIN XRCC3"/>
    <property type="match status" value="1"/>
</dbReference>
<dbReference type="GO" id="GO:0045003">
    <property type="term" value="P:double-strand break repair via synthesis-dependent strand annealing"/>
    <property type="evidence" value="ECO:0007669"/>
    <property type="project" value="TreeGrafter"/>
</dbReference>
<dbReference type="InterPro" id="IPR027417">
    <property type="entry name" value="P-loop_NTPase"/>
</dbReference>
<dbReference type="InterPro" id="IPR013632">
    <property type="entry name" value="Rad51_C"/>
</dbReference>
<dbReference type="CDD" id="cd19491">
    <property type="entry name" value="XRCC3"/>
    <property type="match status" value="1"/>
</dbReference>
<evidence type="ECO:0000256" key="1">
    <source>
        <dbReference type="ARBA" id="ARBA00004123"/>
    </source>
</evidence>
<dbReference type="GO" id="GO:0009949">
    <property type="term" value="P:polarity specification of anterior/posterior axis"/>
    <property type="evidence" value="ECO:0007669"/>
    <property type="project" value="EnsemblMetazoa"/>
</dbReference>
<dbReference type="GO" id="GO:0090656">
    <property type="term" value="P:t-circle formation"/>
    <property type="evidence" value="ECO:0007669"/>
    <property type="project" value="TreeGrafter"/>
</dbReference>
<dbReference type="OrthoDB" id="1861185at2759"/>
<feature type="domain" description="RecA family profile 1" evidence="7">
    <location>
        <begin position="85"/>
        <end position="257"/>
    </location>
</feature>
<accession>B4N946</accession>
<dbReference type="GO" id="GO:0000722">
    <property type="term" value="P:telomere maintenance via recombination"/>
    <property type="evidence" value="ECO:0007669"/>
    <property type="project" value="TreeGrafter"/>
</dbReference>
<dbReference type="GO" id="GO:0009951">
    <property type="term" value="P:polarity specification of dorsal/ventral axis"/>
    <property type="evidence" value="ECO:0007669"/>
    <property type="project" value="EnsemblMetazoa"/>
</dbReference>
<dbReference type="Gene3D" id="3.40.50.300">
    <property type="entry name" value="P-loop containing nucleotide triphosphate hydrolases"/>
    <property type="match status" value="1"/>
</dbReference>
<dbReference type="SMR" id="B4N946"/>
<evidence type="ECO:0000313" key="9">
    <source>
        <dbReference type="Proteomes" id="UP000007798"/>
    </source>
</evidence>
<dbReference type="InterPro" id="IPR047348">
    <property type="entry name" value="XRCC3-like_C"/>
</dbReference>
<dbReference type="GO" id="GO:0005524">
    <property type="term" value="F:ATP binding"/>
    <property type="evidence" value="ECO:0007669"/>
    <property type="project" value="UniProtKB-KW"/>
</dbReference>
<dbReference type="PIRSF" id="PIRSF005856">
    <property type="entry name" value="Rad51"/>
    <property type="match status" value="1"/>
</dbReference>
<dbReference type="Proteomes" id="UP000007798">
    <property type="component" value="Unassembled WGS sequence"/>
</dbReference>
<dbReference type="SUPFAM" id="SSF52540">
    <property type="entry name" value="P-loop containing nucleoside triphosphate hydrolases"/>
    <property type="match status" value="1"/>
</dbReference>
<dbReference type="PROSITE" id="PS50162">
    <property type="entry name" value="RECA_2"/>
    <property type="match status" value="1"/>
</dbReference>
<evidence type="ECO:0000313" key="8">
    <source>
        <dbReference type="EMBL" id="EDW81593.1"/>
    </source>
</evidence>
<evidence type="ECO:0000259" key="7">
    <source>
        <dbReference type="PROSITE" id="PS50162"/>
    </source>
</evidence>
<dbReference type="GO" id="GO:0016787">
    <property type="term" value="F:hydrolase activity"/>
    <property type="evidence" value="ECO:0007669"/>
    <property type="project" value="UniProtKB-KW"/>
</dbReference>
<keyword evidence="4" id="KW-0067">ATP-binding</keyword>
<dbReference type="PhylomeDB" id="B4N946"/>
<dbReference type="FunFam" id="3.40.50.300:FF:002736">
    <property type="entry name" value="Spindle B"/>
    <property type="match status" value="1"/>
</dbReference>
<dbReference type="GO" id="GO:0033065">
    <property type="term" value="C:Rad51C-XRCC3 complex"/>
    <property type="evidence" value="ECO:0007669"/>
    <property type="project" value="TreeGrafter"/>
</dbReference>
<dbReference type="AlphaFoldDB" id="B4N946"/>
<keyword evidence="9" id="KW-1185">Reference proteome</keyword>
<proteinExistence type="predicted"/>
<dbReference type="InterPro" id="IPR020588">
    <property type="entry name" value="RecA_ATP-bd"/>
</dbReference>
<keyword evidence="6" id="KW-0539">Nucleus</keyword>
<dbReference type="GO" id="GO:0140664">
    <property type="term" value="F:ATP-dependent DNA damage sensor activity"/>
    <property type="evidence" value="ECO:0007669"/>
    <property type="project" value="InterPro"/>
</dbReference>
<dbReference type="KEGG" id="dwi:6647758"/>
<evidence type="ECO:0000256" key="4">
    <source>
        <dbReference type="ARBA" id="ARBA00022840"/>
    </source>
</evidence>
<dbReference type="GO" id="GO:0071140">
    <property type="term" value="P:resolution of mitotic recombination intermediates"/>
    <property type="evidence" value="ECO:0007669"/>
    <property type="project" value="TreeGrafter"/>
</dbReference>
<sequence length="349" mass="39125">MTTNFLEQLPEHIREIAKQVNVVTPEEILTTPKVQFLDTRSKSLHSLVRICTPDDVRVLKDAAAKWLAETPMSADSLFKPLANVRWSRITFGCPALDRCTGGGIVTRGITEICGASGVGKTQLLLQLAVCVQLPLHLGGLARGVAFICTEDAFPSRRMLEISKVFEARYPKENLNFLANVFVEQQFEVKPLLECVSNRLPQLMQQHAIGLIIIDSVAAIFRLFTDYDERTRDMRRLANDLLTYADKYNCAVICINQMTSSSATRDDKPMQDIPCLGLQWAHLGRTRLIVSKVPKQHRLGDQLITVRKLEIMYSPETPNNVAEFLVTSEGVVDVPVPPLEPTHAHKKIRL</sequence>
<gene>
    <name evidence="8" type="primary">Dwil\GK10943</name>
    <name evidence="8" type="ORF">Dwil_GK10943</name>
</gene>
<dbReference type="OMA" id="PCLGLQW"/>
<organism evidence="8 9">
    <name type="scientific">Drosophila willistoni</name>
    <name type="common">Fruit fly</name>
    <dbReference type="NCBI Taxonomy" id="7260"/>
    <lineage>
        <taxon>Eukaryota</taxon>
        <taxon>Metazoa</taxon>
        <taxon>Ecdysozoa</taxon>
        <taxon>Arthropoda</taxon>
        <taxon>Hexapoda</taxon>
        <taxon>Insecta</taxon>
        <taxon>Pterygota</taxon>
        <taxon>Neoptera</taxon>
        <taxon>Endopterygota</taxon>
        <taxon>Diptera</taxon>
        <taxon>Brachycera</taxon>
        <taxon>Muscomorpha</taxon>
        <taxon>Ephydroidea</taxon>
        <taxon>Drosophilidae</taxon>
        <taxon>Drosophila</taxon>
        <taxon>Sophophora</taxon>
    </lineage>
</organism>